<dbReference type="EMBL" id="JAACXV010000309">
    <property type="protein sequence ID" value="KAF7280295.1"/>
    <property type="molecule type" value="Genomic_DNA"/>
</dbReference>
<dbReference type="AlphaFoldDB" id="A0A834IGD8"/>
<comment type="caution">
    <text evidence="2">The sequence shown here is derived from an EMBL/GenBank/DDBJ whole genome shotgun (WGS) entry which is preliminary data.</text>
</comment>
<sequence>MREPESRPRAPSTLSQGHSTNGVKNQAVLPPRLPALFDRTHHAIRTIIMPTSWRRAPCSSRSEKKPEIRPVRLLVKIRRLPSRLRRALF</sequence>
<evidence type="ECO:0000256" key="1">
    <source>
        <dbReference type="SAM" id="MobiDB-lite"/>
    </source>
</evidence>
<protein>
    <submittedName>
        <fullName evidence="2">Uncharacterized protein</fullName>
    </submittedName>
</protein>
<feature type="region of interest" description="Disordered" evidence="1">
    <location>
        <begin position="1"/>
        <end position="27"/>
    </location>
</feature>
<evidence type="ECO:0000313" key="3">
    <source>
        <dbReference type="Proteomes" id="UP000625711"/>
    </source>
</evidence>
<name>A0A834IGD8_RHYFE</name>
<organism evidence="2 3">
    <name type="scientific">Rhynchophorus ferrugineus</name>
    <name type="common">Red palm weevil</name>
    <name type="synonym">Curculio ferrugineus</name>
    <dbReference type="NCBI Taxonomy" id="354439"/>
    <lineage>
        <taxon>Eukaryota</taxon>
        <taxon>Metazoa</taxon>
        <taxon>Ecdysozoa</taxon>
        <taxon>Arthropoda</taxon>
        <taxon>Hexapoda</taxon>
        <taxon>Insecta</taxon>
        <taxon>Pterygota</taxon>
        <taxon>Neoptera</taxon>
        <taxon>Endopterygota</taxon>
        <taxon>Coleoptera</taxon>
        <taxon>Polyphaga</taxon>
        <taxon>Cucujiformia</taxon>
        <taxon>Curculionidae</taxon>
        <taxon>Dryophthorinae</taxon>
        <taxon>Rhynchophorus</taxon>
    </lineage>
</organism>
<gene>
    <name evidence="2" type="ORF">GWI33_006207</name>
</gene>
<accession>A0A834IGD8</accession>
<feature type="compositionally biased region" description="Polar residues" evidence="1">
    <location>
        <begin position="12"/>
        <end position="24"/>
    </location>
</feature>
<evidence type="ECO:0000313" key="2">
    <source>
        <dbReference type="EMBL" id="KAF7280295.1"/>
    </source>
</evidence>
<keyword evidence="3" id="KW-1185">Reference proteome</keyword>
<proteinExistence type="predicted"/>
<dbReference type="Proteomes" id="UP000625711">
    <property type="component" value="Unassembled WGS sequence"/>
</dbReference>
<reference evidence="2" key="1">
    <citation type="submission" date="2020-08" db="EMBL/GenBank/DDBJ databases">
        <title>Genome sequencing and assembly of the red palm weevil Rhynchophorus ferrugineus.</title>
        <authorList>
            <person name="Dias G.B."/>
            <person name="Bergman C.M."/>
            <person name="Manee M."/>
        </authorList>
    </citation>
    <scope>NUCLEOTIDE SEQUENCE</scope>
    <source>
        <strain evidence="2">AA-2017</strain>
        <tissue evidence="2">Whole larva</tissue>
    </source>
</reference>